<proteinExistence type="predicted"/>
<gene>
    <name evidence="3" type="ORF">LC0644_0220</name>
</gene>
<comment type="caution">
    <text evidence="3">The sequence shown here is derived from an EMBL/GenBank/DDBJ whole genome shotgun (WGS) entry which is preliminary data.</text>
</comment>
<evidence type="ECO:0000313" key="3">
    <source>
        <dbReference type="EMBL" id="GAN35631.1"/>
    </source>
</evidence>
<protein>
    <submittedName>
        <fullName evidence="3">Repressor</fullName>
    </submittedName>
</protein>
<dbReference type="RefSeq" id="WP_045624659.1">
    <property type="nucleotide sequence ID" value="NZ_BAYM01000009.1"/>
</dbReference>
<dbReference type="PANTHER" id="PTHR46558:SF13">
    <property type="entry name" value="HTH-TYPE TRANSCRIPTIONAL REGULATOR IMMR"/>
    <property type="match status" value="1"/>
</dbReference>
<dbReference type="GO" id="GO:0003677">
    <property type="term" value="F:DNA binding"/>
    <property type="evidence" value="ECO:0007669"/>
    <property type="project" value="UniProtKB-KW"/>
</dbReference>
<dbReference type="SUPFAM" id="SSF47413">
    <property type="entry name" value="lambda repressor-like DNA-binding domains"/>
    <property type="match status" value="1"/>
</dbReference>
<dbReference type="Proteomes" id="UP000032552">
    <property type="component" value="Unassembled WGS sequence"/>
</dbReference>
<name>A0A0C9PKZ0_LACPA</name>
<dbReference type="InterPro" id="IPR010982">
    <property type="entry name" value="Lambda_DNA-bd_dom_sf"/>
</dbReference>
<dbReference type="InterPro" id="IPR001387">
    <property type="entry name" value="Cro/C1-type_HTH"/>
</dbReference>
<evidence type="ECO:0000313" key="4">
    <source>
        <dbReference type="Proteomes" id="UP000032552"/>
    </source>
</evidence>
<dbReference type="CDD" id="cd00093">
    <property type="entry name" value="HTH_XRE"/>
    <property type="match status" value="1"/>
</dbReference>
<dbReference type="EMBL" id="BAYM01000009">
    <property type="protein sequence ID" value="GAN35631.1"/>
    <property type="molecule type" value="Genomic_DNA"/>
</dbReference>
<evidence type="ECO:0000256" key="1">
    <source>
        <dbReference type="ARBA" id="ARBA00023125"/>
    </source>
</evidence>
<dbReference type="Pfam" id="PF01381">
    <property type="entry name" value="HTH_3"/>
    <property type="match status" value="1"/>
</dbReference>
<sequence>MNTGQRISLLREKKNQSQAELAKTLGIAASTVGMWETNKRKPSSKMLKKLSELYDVSIDYLLGNDSTTDKTPSEVDIADPKNDTIMTFEGRPIPPEDLEIIKRLLRGGKHDD</sequence>
<dbReference type="PANTHER" id="PTHR46558">
    <property type="entry name" value="TRACRIPTIONAL REGULATORY PROTEIN-RELATED-RELATED"/>
    <property type="match status" value="1"/>
</dbReference>
<dbReference type="AlphaFoldDB" id="A0A0C9PKZ0"/>
<accession>A0A0C9PKZ0</accession>
<feature type="domain" description="HTH cro/C1-type" evidence="2">
    <location>
        <begin position="7"/>
        <end position="61"/>
    </location>
</feature>
<reference evidence="4" key="1">
    <citation type="submission" date="2014-05" db="EMBL/GenBank/DDBJ databases">
        <title>Whole genome sequencing of Lactobacillus casei NRIC0644.</title>
        <authorList>
            <person name="Atarashi H."/>
            <person name="Yoshida Y."/>
            <person name="Fujimura S."/>
            <person name="Tanaka N."/>
            <person name="Shiwa Y."/>
            <person name="Yoshikawa H."/>
            <person name="Okada S."/>
            <person name="Nakagawa J."/>
        </authorList>
    </citation>
    <scope>NUCLEOTIDE SEQUENCE [LARGE SCALE GENOMIC DNA]</scope>
    <source>
        <strain evidence="4">NRIC0644</strain>
    </source>
</reference>
<dbReference type="Gene3D" id="1.10.260.40">
    <property type="entry name" value="lambda repressor-like DNA-binding domains"/>
    <property type="match status" value="1"/>
</dbReference>
<dbReference type="PROSITE" id="PS50943">
    <property type="entry name" value="HTH_CROC1"/>
    <property type="match status" value="1"/>
</dbReference>
<evidence type="ECO:0000259" key="2">
    <source>
        <dbReference type="PROSITE" id="PS50943"/>
    </source>
</evidence>
<keyword evidence="1" id="KW-0238">DNA-binding</keyword>
<organism evidence="3 4">
    <name type="scientific">Lacticaseibacillus paracasei NRIC 0644</name>
    <dbReference type="NCBI Taxonomy" id="1435038"/>
    <lineage>
        <taxon>Bacteria</taxon>
        <taxon>Bacillati</taxon>
        <taxon>Bacillota</taxon>
        <taxon>Bacilli</taxon>
        <taxon>Lactobacillales</taxon>
        <taxon>Lactobacillaceae</taxon>
        <taxon>Lacticaseibacillus</taxon>
    </lineage>
</organism>
<dbReference type="SMART" id="SM00530">
    <property type="entry name" value="HTH_XRE"/>
    <property type="match status" value="1"/>
</dbReference>